<comment type="catalytic activity">
    <reaction evidence="1">
        <text>Endohydrolysis of (1-&gt;4)-beta-D-xylosidic linkages in xylans.</text>
        <dbReference type="EC" id="3.2.1.8"/>
    </reaction>
</comment>
<dbReference type="KEGG" id="mpar:F7D14_07375"/>
<dbReference type="PANTHER" id="PTHR31490">
    <property type="entry name" value="GLYCOSYL HYDROLASE"/>
    <property type="match status" value="1"/>
</dbReference>
<evidence type="ECO:0000259" key="10">
    <source>
        <dbReference type="SMART" id="SM00633"/>
    </source>
</evidence>
<keyword evidence="4" id="KW-0858">Xylan degradation</keyword>
<dbReference type="GO" id="GO:0045493">
    <property type="term" value="P:xylan catabolic process"/>
    <property type="evidence" value="ECO:0007669"/>
    <property type="project" value="UniProtKB-KW"/>
</dbReference>
<evidence type="ECO:0000256" key="6">
    <source>
        <dbReference type="ARBA" id="ARBA00022801"/>
    </source>
</evidence>
<evidence type="ECO:0000256" key="1">
    <source>
        <dbReference type="ARBA" id="ARBA00000681"/>
    </source>
</evidence>
<dbReference type="SUPFAM" id="SSF51445">
    <property type="entry name" value="(Trans)glycosidases"/>
    <property type="match status" value="1"/>
</dbReference>
<comment type="similarity">
    <text evidence="2">Belongs to the glycosyl hydrolase 10 (cellulase F) family.</text>
</comment>
<accession>A0A6B8M6I4</accession>
<evidence type="ECO:0000256" key="3">
    <source>
        <dbReference type="ARBA" id="ARBA00012590"/>
    </source>
</evidence>
<dbReference type="AlphaFoldDB" id="A0A6B8M6I4"/>
<dbReference type="Pfam" id="PF00331">
    <property type="entry name" value="Glyco_hydro_10"/>
    <property type="match status" value="1"/>
</dbReference>
<protein>
    <recommendedName>
        <fullName evidence="3">endo-1,4-beta-xylanase</fullName>
        <ecNumber evidence="3">3.2.1.8</ecNumber>
    </recommendedName>
</protein>
<keyword evidence="6" id="KW-0378">Hydrolase</keyword>
<evidence type="ECO:0000256" key="2">
    <source>
        <dbReference type="ARBA" id="ARBA00007495"/>
    </source>
</evidence>
<keyword evidence="8" id="KW-0326">Glycosidase</keyword>
<dbReference type="GO" id="GO:0031176">
    <property type="term" value="F:endo-1,4-beta-xylanase activity"/>
    <property type="evidence" value="ECO:0007669"/>
    <property type="project" value="UniProtKB-EC"/>
</dbReference>
<dbReference type="RefSeq" id="WP_154419757.1">
    <property type="nucleotide sequence ID" value="NZ_CP044331.1"/>
</dbReference>
<evidence type="ECO:0000256" key="4">
    <source>
        <dbReference type="ARBA" id="ARBA00022651"/>
    </source>
</evidence>
<dbReference type="SMART" id="SM00633">
    <property type="entry name" value="Glyco_10"/>
    <property type="match status" value="1"/>
</dbReference>
<name>A0A6B8M6I4_9HYPH</name>
<dbReference type="InterPro" id="IPR044846">
    <property type="entry name" value="GH10"/>
</dbReference>
<evidence type="ECO:0000256" key="8">
    <source>
        <dbReference type="ARBA" id="ARBA00023295"/>
    </source>
</evidence>
<dbReference type="Gene3D" id="3.20.20.80">
    <property type="entry name" value="Glycosidases"/>
    <property type="match status" value="1"/>
</dbReference>
<dbReference type="EC" id="3.2.1.8" evidence="3"/>
<dbReference type="Proteomes" id="UP000422569">
    <property type="component" value="Chromosome"/>
</dbReference>
<evidence type="ECO:0000313" key="12">
    <source>
        <dbReference type="Proteomes" id="UP000422569"/>
    </source>
</evidence>
<keyword evidence="7" id="KW-0119">Carbohydrate metabolism</keyword>
<evidence type="ECO:0000256" key="9">
    <source>
        <dbReference type="ARBA" id="ARBA00023326"/>
    </source>
</evidence>
<feature type="domain" description="GH10" evidence="10">
    <location>
        <begin position="60"/>
        <end position="393"/>
    </location>
</feature>
<dbReference type="PANTHER" id="PTHR31490:SF88">
    <property type="entry name" value="BETA-XYLANASE"/>
    <property type="match status" value="1"/>
</dbReference>
<proteinExistence type="inferred from homology"/>
<keyword evidence="9" id="KW-0624">Polysaccharide degradation</keyword>
<gene>
    <name evidence="11" type="ORF">F7D14_07375</name>
</gene>
<organism evidence="11 12">
    <name type="scientific">Methylocystis parvus</name>
    <dbReference type="NCBI Taxonomy" id="134"/>
    <lineage>
        <taxon>Bacteria</taxon>
        <taxon>Pseudomonadati</taxon>
        <taxon>Pseudomonadota</taxon>
        <taxon>Alphaproteobacteria</taxon>
        <taxon>Hyphomicrobiales</taxon>
        <taxon>Methylocystaceae</taxon>
        <taxon>Methylocystis</taxon>
    </lineage>
</organism>
<evidence type="ECO:0000256" key="7">
    <source>
        <dbReference type="ARBA" id="ARBA00023277"/>
    </source>
</evidence>
<sequence>MCLDATPAPPYSQIGKTPLGEIDPYILWGAHIEGETIYDQPFLEALRRERPRVIAIGSGLKYGSLHPLSLACEREADGKKYSTWIEADDIVKVAARFDAKVRGDALIWNDWLPHWINELAKRRRKNWRDLLQEAFERHFADIFAHFAALDREKGDQVMPWCGLVNEPLEPWSLSKGGDPWRNGAWLAAFEARPDGAPGYIHKAFEFGEKYGGSTRTDFYLNEANCENDRFGRAMRPALLKLVESLMRAGRKIDAVGLEAHLMPQWMDDPRKPDWKPFKTFLDDIGALGLKVYITELDVNDCMIEDMAERDKLVADYTYGFVSTALSSNAVSMITNWDFSDNHSWYRGDGSPEATFRTLGRWANCGSRWACPRPTIYDQNLLPKASRDALARAFARSR</sequence>
<dbReference type="InterPro" id="IPR017853">
    <property type="entry name" value="GH"/>
</dbReference>
<dbReference type="InterPro" id="IPR001000">
    <property type="entry name" value="GH10_dom"/>
</dbReference>
<keyword evidence="12" id="KW-1185">Reference proteome</keyword>
<reference evidence="11 12" key="1">
    <citation type="submission" date="2019-09" db="EMBL/GenBank/DDBJ databases">
        <title>Isolation and complete genome sequencing of Methylocystis species.</title>
        <authorList>
            <person name="Rumah B.L."/>
            <person name="Stead C.E."/>
            <person name="Stevens B.C."/>
            <person name="Minton N.P."/>
            <person name="Grosse-Honebrink A."/>
            <person name="Zhang Y."/>
        </authorList>
    </citation>
    <scope>NUCLEOTIDE SEQUENCE [LARGE SCALE GENOMIC DNA]</scope>
    <source>
        <strain evidence="11 12">BRCS2</strain>
    </source>
</reference>
<keyword evidence="5" id="KW-0732">Signal</keyword>
<evidence type="ECO:0000313" key="11">
    <source>
        <dbReference type="EMBL" id="QGM97309.1"/>
    </source>
</evidence>
<dbReference type="EMBL" id="CP044331">
    <property type="protein sequence ID" value="QGM97309.1"/>
    <property type="molecule type" value="Genomic_DNA"/>
</dbReference>
<evidence type="ECO:0000256" key="5">
    <source>
        <dbReference type="ARBA" id="ARBA00022729"/>
    </source>
</evidence>